<evidence type="ECO:0000313" key="1">
    <source>
        <dbReference type="EMBL" id="QQG65077.1"/>
    </source>
</evidence>
<accession>A0A7T6AQ03</accession>
<dbReference type="Proteomes" id="UP000596092">
    <property type="component" value="Chromosome"/>
</dbReference>
<dbReference type="KEGG" id="dog:HP555_03945"/>
<sequence>MKPYLNIPFLPEDRYVEFLTGCIEDLDSIHFSLLHNQRNLDSRIQVEPGIARQTNLGYLKRLSGPKKYALLNSRFYPPDMLLEKDGLVPLIHDLEYYLDHGVLDGLIYCDHYLIQALAERDPEVAARLEAVPGVNMMLDSLPKIEFQLNYIQATGFKSPAKIILDRSLNRNLDGLAAVCLELRQQLPDIRIEVLANEGCLAFCPFKLSHDAYISLANMTGHDHTHAINCSLGCIRLLGEQPYRILQSPFIRPEDIDLYLFHVDTIKLCGRTLGASFLINAITAYRNRNYNGNLLDLMDAMAWLADRLYVDNRLLSFDFANILSLCDNRCDCCGFCQELFATITHELPMTIQDLRTTAD</sequence>
<dbReference type="EMBL" id="CP054140">
    <property type="protein sequence ID" value="QQG65077.1"/>
    <property type="molecule type" value="Genomic_DNA"/>
</dbReference>
<reference evidence="1 2" key="1">
    <citation type="submission" date="2020-05" db="EMBL/GenBank/DDBJ databases">
        <title>Complete genome of Desulfobulbus oligotrophicus.</title>
        <authorList>
            <person name="Podar M."/>
        </authorList>
    </citation>
    <scope>NUCLEOTIDE SEQUENCE [LARGE SCALE GENOMIC DNA]</scope>
    <source>
        <strain evidence="1 2">Prop6</strain>
    </source>
</reference>
<keyword evidence="2" id="KW-1185">Reference proteome</keyword>
<evidence type="ECO:0000313" key="2">
    <source>
        <dbReference type="Proteomes" id="UP000596092"/>
    </source>
</evidence>
<name>A0A7T6AQ03_9BACT</name>
<protein>
    <submittedName>
        <fullName evidence="1">Uncharacterized protein</fullName>
    </submittedName>
</protein>
<dbReference type="AlphaFoldDB" id="A0A7T6AQ03"/>
<dbReference type="RefSeq" id="WP_199263893.1">
    <property type="nucleotide sequence ID" value="NZ_CP054140.1"/>
</dbReference>
<proteinExistence type="predicted"/>
<organism evidence="1 2">
    <name type="scientific">Desulfobulbus oligotrophicus</name>
    <dbReference type="NCBI Taxonomy" id="1909699"/>
    <lineage>
        <taxon>Bacteria</taxon>
        <taxon>Pseudomonadati</taxon>
        <taxon>Thermodesulfobacteriota</taxon>
        <taxon>Desulfobulbia</taxon>
        <taxon>Desulfobulbales</taxon>
        <taxon>Desulfobulbaceae</taxon>
        <taxon>Desulfobulbus</taxon>
    </lineage>
</organism>
<gene>
    <name evidence="1" type="ORF">HP555_03945</name>
</gene>